<reference evidence="2" key="1">
    <citation type="submission" date="2020-12" db="EMBL/GenBank/DDBJ databases">
        <authorList>
            <person name="Iha C."/>
        </authorList>
    </citation>
    <scope>NUCLEOTIDE SEQUENCE</scope>
</reference>
<name>A0A8S1JEN3_9CHLO</name>
<keyword evidence="3" id="KW-1185">Reference proteome</keyword>
<proteinExistence type="predicted"/>
<dbReference type="Proteomes" id="UP000708148">
    <property type="component" value="Unassembled WGS sequence"/>
</dbReference>
<organism evidence="2 3">
    <name type="scientific">Ostreobium quekettii</name>
    <dbReference type="NCBI Taxonomy" id="121088"/>
    <lineage>
        <taxon>Eukaryota</taxon>
        <taxon>Viridiplantae</taxon>
        <taxon>Chlorophyta</taxon>
        <taxon>core chlorophytes</taxon>
        <taxon>Ulvophyceae</taxon>
        <taxon>TCBD clade</taxon>
        <taxon>Bryopsidales</taxon>
        <taxon>Ostreobineae</taxon>
        <taxon>Ostreobiaceae</taxon>
        <taxon>Ostreobium</taxon>
    </lineage>
</organism>
<dbReference type="EMBL" id="CAJHUC010002716">
    <property type="protein sequence ID" value="CAD7704248.1"/>
    <property type="molecule type" value="Genomic_DNA"/>
</dbReference>
<protein>
    <submittedName>
        <fullName evidence="2">Uncharacterized protein</fullName>
    </submittedName>
</protein>
<accession>A0A8S1JEN3</accession>
<sequence length="102" mass="11254">MRHLGPPTTWVPKPQCEKGATECHLPQDPKSCVCLSQQSFPLRQQASSCRNTALSRLFNLHWAPGQLLAPSYQTMGLPQGPGSWCQQAGPSQTLPDSLQQVW</sequence>
<gene>
    <name evidence="2" type="ORF">OSTQU699_LOCUS9603</name>
</gene>
<comment type="caution">
    <text evidence="2">The sequence shown here is derived from an EMBL/GenBank/DDBJ whole genome shotgun (WGS) entry which is preliminary data.</text>
</comment>
<dbReference type="AlphaFoldDB" id="A0A8S1JEN3"/>
<feature type="region of interest" description="Disordered" evidence="1">
    <location>
        <begin position="79"/>
        <end position="102"/>
    </location>
</feature>
<feature type="compositionally biased region" description="Polar residues" evidence="1">
    <location>
        <begin position="84"/>
        <end position="102"/>
    </location>
</feature>
<evidence type="ECO:0000313" key="2">
    <source>
        <dbReference type="EMBL" id="CAD7704248.1"/>
    </source>
</evidence>
<evidence type="ECO:0000313" key="3">
    <source>
        <dbReference type="Proteomes" id="UP000708148"/>
    </source>
</evidence>
<evidence type="ECO:0000256" key="1">
    <source>
        <dbReference type="SAM" id="MobiDB-lite"/>
    </source>
</evidence>